<dbReference type="STRING" id="1182545.A0A072PZY5"/>
<keyword evidence="3" id="KW-1185">Reference proteome</keyword>
<accession>A0A072PZY5</accession>
<feature type="region of interest" description="Disordered" evidence="1">
    <location>
        <begin position="106"/>
        <end position="125"/>
    </location>
</feature>
<dbReference type="RefSeq" id="XP_013263795.1">
    <property type="nucleotide sequence ID" value="XM_013408341.1"/>
</dbReference>
<evidence type="ECO:0000313" key="2">
    <source>
        <dbReference type="EMBL" id="KEF61205.1"/>
    </source>
</evidence>
<dbReference type="VEuPathDB" id="FungiDB:A1O9_02770"/>
<name>A0A072PZY5_9EURO</name>
<proteinExistence type="predicted"/>
<comment type="caution">
    <text evidence="2">The sequence shown here is derived from an EMBL/GenBank/DDBJ whole genome shotgun (WGS) entry which is preliminary data.</text>
</comment>
<dbReference type="GeneID" id="25277711"/>
<feature type="compositionally biased region" description="Pro residues" evidence="1">
    <location>
        <begin position="111"/>
        <end position="121"/>
    </location>
</feature>
<feature type="compositionally biased region" description="Polar residues" evidence="1">
    <location>
        <begin position="313"/>
        <end position="325"/>
    </location>
</feature>
<dbReference type="HOGENOM" id="CLU_033342_0_0_1"/>
<evidence type="ECO:0000313" key="3">
    <source>
        <dbReference type="Proteomes" id="UP000027920"/>
    </source>
</evidence>
<organism evidence="2 3">
    <name type="scientific">Exophiala aquamarina CBS 119918</name>
    <dbReference type="NCBI Taxonomy" id="1182545"/>
    <lineage>
        <taxon>Eukaryota</taxon>
        <taxon>Fungi</taxon>
        <taxon>Dikarya</taxon>
        <taxon>Ascomycota</taxon>
        <taxon>Pezizomycotina</taxon>
        <taxon>Eurotiomycetes</taxon>
        <taxon>Chaetothyriomycetidae</taxon>
        <taxon>Chaetothyriales</taxon>
        <taxon>Herpotrichiellaceae</taxon>
        <taxon>Exophiala</taxon>
    </lineage>
</organism>
<dbReference type="EMBL" id="AMGV01000002">
    <property type="protein sequence ID" value="KEF61205.1"/>
    <property type="molecule type" value="Genomic_DNA"/>
</dbReference>
<reference evidence="2 3" key="1">
    <citation type="submission" date="2013-03" db="EMBL/GenBank/DDBJ databases">
        <title>The Genome Sequence of Exophiala aquamarina CBS 119918.</title>
        <authorList>
            <consortium name="The Broad Institute Genomics Platform"/>
            <person name="Cuomo C."/>
            <person name="de Hoog S."/>
            <person name="Gorbushina A."/>
            <person name="Walker B."/>
            <person name="Young S.K."/>
            <person name="Zeng Q."/>
            <person name="Gargeya S."/>
            <person name="Fitzgerald M."/>
            <person name="Haas B."/>
            <person name="Abouelleil A."/>
            <person name="Allen A.W."/>
            <person name="Alvarado L."/>
            <person name="Arachchi H.M."/>
            <person name="Berlin A.M."/>
            <person name="Chapman S.B."/>
            <person name="Gainer-Dewar J."/>
            <person name="Goldberg J."/>
            <person name="Griggs A."/>
            <person name="Gujja S."/>
            <person name="Hansen M."/>
            <person name="Howarth C."/>
            <person name="Imamovic A."/>
            <person name="Ireland A."/>
            <person name="Larimer J."/>
            <person name="McCowan C."/>
            <person name="Murphy C."/>
            <person name="Pearson M."/>
            <person name="Poon T.W."/>
            <person name="Priest M."/>
            <person name="Roberts A."/>
            <person name="Saif S."/>
            <person name="Shea T."/>
            <person name="Sisk P."/>
            <person name="Sykes S."/>
            <person name="Wortman J."/>
            <person name="Nusbaum C."/>
            <person name="Birren B."/>
        </authorList>
    </citation>
    <scope>NUCLEOTIDE SEQUENCE [LARGE SCALE GENOMIC DNA]</scope>
    <source>
        <strain evidence="2 3">CBS 119918</strain>
    </source>
</reference>
<dbReference type="AlphaFoldDB" id="A0A072PZY5"/>
<feature type="region of interest" description="Disordered" evidence="1">
    <location>
        <begin position="40"/>
        <end position="74"/>
    </location>
</feature>
<evidence type="ECO:0000256" key="1">
    <source>
        <dbReference type="SAM" id="MobiDB-lite"/>
    </source>
</evidence>
<feature type="region of interest" description="Disordered" evidence="1">
    <location>
        <begin position="313"/>
        <end position="338"/>
    </location>
</feature>
<dbReference type="Proteomes" id="UP000027920">
    <property type="component" value="Unassembled WGS sequence"/>
</dbReference>
<gene>
    <name evidence="2" type="ORF">A1O9_02770</name>
</gene>
<sequence>MATTPTKSVDAGEADAGPFCPSIPEAVLFSGASLRRLGSKLSVSNLSPKSRKGSPEKGLARLGGGHVTRSPLPLRARRGSLKPLSIVTTAFHPLDFDISRALEAARQTALPPSPSPSPPKMAPDKPRHRAIIDNMQMFGTQVEPFPPVPSARMKQPDDDQETIRPARLYSQFPPLDTRQRSMSSSTAQRSTFGIERNENNERVITGNFASLLNLPPPDMSQHPAFQANPHLSTSDAPLMVTTSTAKEIRDWAKQKREYEAGQGLRPITNSNPRPIAGNAFAQAAYAPVAPTPFTTPDRPAQPRGIRMNQTASPFWKDNSASNVNLPRTPGHKSTENTGLRSKMSRLNIDRANTDADIFDILAEGSPSSKKVSQPPKTPVDSVHGIPMISEFEPRKTGLRKMSAMFKPKLTIDKNASDLSQVEPPNADGSNWYRPDLELYLRRTLNAWSRDYNEGDPKPRHPNTGNGWYSRNLKCTTCMEDCCPVCKRACCAYKAAVLALQNHKDNPQAFKVADDRMHQITTLYPYGKEVPTFLQCTMGDETGCGKMVCPDCCGQCPNEICRDIQCRKCKKDPWSDCLWHDEEANSRAL</sequence>
<dbReference type="OrthoDB" id="4146419at2759"/>
<protein>
    <submittedName>
        <fullName evidence="2">Uncharacterized protein</fullName>
    </submittedName>
</protein>